<keyword evidence="5 7" id="KW-0627">Porphyrin biosynthesis</keyword>
<dbReference type="RefSeq" id="WP_179463196.1">
    <property type="nucleotide sequence ID" value="NZ_JACBZX010000001.1"/>
</dbReference>
<feature type="binding site" evidence="7">
    <location>
        <position position="201"/>
    </location>
    <ligand>
        <name>Fe(2+)</name>
        <dbReference type="ChEBI" id="CHEBI:29033"/>
    </ligand>
</feature>
<dbReference type="Proteomes" id="UP000592181">
    <property type="component" value="Unassembled WGS sequence"/>
</dbReference>
<evidence type="ECO:0000256" key="2">
    <source>
        <dbReference type="ARBA" id="ARBA00023004"/>
    </source>
</evidence>
<feature type="binding site" evidence="7">
    <location>
        <position position="74"/>
    </location>
    <ligand>
        <name>Fe-coproporphyrin III</name>
        <dbReference type="ChEBI" id="CHEBI:68438"/>
    </ligand>
</feature>
<evidence type="ECO:0000256" key="3">
    <source>
        <dbReference type="ARBA" id="ARBA00023133"/>
    </source>
</evidence>
<dbReference type="GO" id="GO:0004325">
    <property type="term" value="F:ferrochelatase activity"/>
    <property type="evidence" value="ECO:0007669"/>
    <property type="project" value="UniProtKB-UniRule"/>
</dbReference>
<evidence type="ECO:0000256" key="4">
    <source>
        <dbReference type="ARBA" id="ARBA00023239"/>
    </source>
</evidence>
<dbReference type="SUPFAM" id="SSF53800">
    <property type="entry name" value="Chelatase"/>
    <property type="match status" value="1"/>
</dbReference>
<dbReference type="CDD" id="cd03411">
    <property type="entry name" value="Ferrochelatase_N"/>
    <property type="match status" value="1"/>
</dbReference>
<keyword evidence="7" id="KW-0963">Cytoplasm</keyword>
<keyword evidence="2 7" id="KW-0408">Iron</keyword>
<dbReference type="UniPathway" id="UPA00252"/>
<dbReference type="EMBL" id="JACBZX010000001">
    <property type="protein sequence ID" value="NYG37904.1"/>
    <property type="molecule type" value="Genomic_DNA"/>
</dbReference>
<dbReference type="PANTHER" id="PTHR11108">
    <property type="entry name" value="FERROCHELATASE"/>
    <property type="match status" value="1"/>
</dbReference>
<dbReference type="InterPro" id="IPR033644">
    <property type="entry name" value="Ferrochelatase_C"/>
</dbReference>
<keyword evidence="7" id="KW-0479">Metal-binding</keyword>
<evidence type="ECO:0000256" key="1">
    <source>
        <dbReference type="ARBA" id="ARBA00004744"/>
    </source>
</evidence>
<proteinExistence type="inferred from homology"/>
<gene>
    <name evidence="7" type="primary">cpfC</name>
    <name evidence="9" type="ORF">BJY28_002373</name>
</gene>
<comment type="caution">
    <text evidence="9">The sequence shown here is derived from an EMBL/GenBank/DDBJ whole genome shotgun (WGS) entry which is preliminary data.</text>
</comment>
<evidence type="ECO:0000256" key="8">
    <source>
        <dbReference type="RuleBase" id="RU004185"/>
    </source>
</evidence>
<name>A0A852XBU7_9MICO</name>
<dbReference type="CDD" id="cd00419">
    <property type="entry name" value="Ferrochelatase_C"/>
    <property type="match status" value="1"/>
</dbReference>
<accession>A0A852XBU7</accession>
<dbReference type="AlphaFoldDB" id="A0A852XBU7"/>
<dbReference type="GO" id="GO:0005737">
    <property type="term" value="C:cytoplasm"/>
    <property type="evidence" value="ECO:0007669"/>
    <property type="project" value="UniProtKB-SubCell"/>
</dbReference>
<keyword evidence="3 7" id="KW-0350">Heme biosynthesis</keyword>
<comment type="pathway">
    <text evidence="1 7">Porphyrin-containing compound metabolism; protoheme biosynthesis.</text>
</comment>
<dbReference type="Gene3D" id="3.40.50.1400">
    <property type="match status" value="2"/>
</dbReference>
<feature type="binding site" evidence="7">
    <location>
        <position position="294"/>
    </location>
    <ligand>
        <name>Fe(2+)</name>
        <dbReference type="ChEBI" id="CHEBI:29033"/>
    </ligand>
</feature>
<evidence type="ECO:0000256" key="7">
    <source>
        <dbReference type="HAMAP-Rule" id="MF_00323"/>
    </source>
</evidence>
<feature type="binding site" evidence="7">
    <location>
        <position position="143"/>
    </location>
    <ligand>
        <name>Fe-coproporphyrin III</name>
        <dbReference type="ChEBI" id="CHEBI:68438"/>
    </ligand>
</feature>
<dbReference type="GO" id="GO:0046872">
    <property type="term" value="F:metal ion binding"/>
    <property type="evidence" value="ECO:0007669"/>
    <property type="project" value="UniProtKB-KW"/>
</dbReference>
<dbReference type="Pfam" id="PF00762">
    <property type="entry name" value="Ferrochelatase"/>
    <property type="match status" value="1"/>
</dbReference>
<dbReference type="GO" id="GO:0006783">
    <property type="term" value="P:heme biosynthetic process"/>
    <property type="evidence" value="ECO:0007669"/>
    <property type="project" value="UniProtKB-UniRule"/>
</dbReference>
<evidence type="ECO:0000256" key="5">
    <source>
        <dbReference type="ARBA" id="ARBA00023244"/>
    </source>
</evidence>
<comment type="caution">
    <text evidence="7">Lacks conserved residue(s) required for the propagation of feature annotation.</text>
</comment>
<dbReference type="EC" id="4.99.1.9" evidence="7"/>
<dbReference type="HAMAP" id="MF_00323">
    <property type="entry name" value="Ferrochelatase"/>
    <property type="match status" value="1"/>
</dbReference>
<reference evidence="9 10" key="1">
    <citation type="submission" date="2020-07" db="EMBL/GenBank/DDBJ databases">
        <title>Sequencing the genomes of 1000 actinobacteria strains.</title>
        <authorList>
            <person name="Klenk H.-P."/>
        </authorList>
    </citation>
    <scope>NUCLEOTIDE SEQUENCE [LARGE SCALE GENOMIC DNA]</scope>
    <source>
        <strain evidence="9 10">DSM 24723</strain>
    </source>
</reference>
<sequence>MVDPETPAVPASAAAEQAEHPLAPYDAVLLQSFGGPEGPDEVLPFLRRVTAGRGIPDERLVEVGAHYQLFDGVSPINGLNRRLLSDLATEMEQRGCSLPVALGNRHTDPFVGDTLADLAAGGAHRVLAVTTSAWRCWSSCRQYREDLAKGVDAAGVDLQIDKVRPYGEHPAVAGTWARLLTDAVRPLVEQGIRPHLLFVTHSIPESMDETSGPGDGEGRAYSRDQVALARALVAEVSTALGVELDGGLSFCSRSGPPHVPWLEPDVGDRITELAAEGVEHVVVAPTGFVSDHMEVVYDLDTEAAETAAEVGIGFTRVDTPQPTSSFVAGLVDLMLERAAEARGEEPVRVTWRDLDSHPSVCPPGCCPNLSTAAPALCGQD</sequence>
<dbReference type="PANTHER" id="PTHR11108:SF1">
    <property type="entry name" value="FERROCHELATASE, MITOCHONDRIAL"/>
    <property type="match status" value="1"/>
</dbReference>
<protein>
    <recommendedName>
        <fullName evidence="7">Coproporphyrin III ferrochelatase</fullName>
        <ecNumber evidence="7">4.99.1.9</ecNumber>
    </recommendedName>
</protein>
<evidence type="ECO:0000256" key="6">
    <source>
        <dbReference type="ARBA" id="ARBA00024536"/>
    </source>
</evidence>
<comment type="subcellular location">
    <subcellularLocation>
        <location evidence="7">Cytoplasm</location>
    </subcellularLocation>
</comment>
<comment type="function">
    <text evidence="7">Involved in coproporphyrin-dependent heme b biosynthesis. Catalyzes the insertion of ferrous iron into coproporphyrin III to form Fe-coproporphyrin III.</text>
</comment>
<comment type="similarity">
    <text evidence="7 8">Belongs to the ferrochelatase family.</text>
</comment>
<dbReference type="InterPro" id="IPR033659">
    <property type="entry name" value="Ferrochelatase_N"/>
</dbReference>
<comment type="catalytic activity">
    <reaction evidence="6">
        <text>Fe-coproporphyrin III + 2 H(+) = coproporphyrin III + Fe(2+)</text>
        <dbReference type="Rhea" id="RHEA:49572"/>
        <dbReference type="ChEBI" id="CHEBI:15378"/>
        <dbReference type="ChEBI" id="CHEBI:29033"/>
        <dbReference type="ChEBI" id="CHEBI:68438"/>
        <dbReference type="ChEBI" id="CHEBI:131725"/>
        <dbReference type="EC" id="4.99.1.9"/>
    </reaction>
    <physiologicalReaction direction="right-to-left" evidence="6">
        <dbReference type="Rhea" id="RHEA:49574"/>
    </physiologicalReaction>
</comment>
<dbReference type="InterPro" id="IPR001015">
    <property type="entry name" value="Ferrochelatase"/>
</dbReference>
<evidence type="ECO:0000313" key="10">
    <source>
        <dbReference type="Proteomes" id="UP000592181"/>
    </source>
</evidence>
<organism evidence="9 10">
    <name type="scientific">Janibacter alkaliphilus</name>
    <dbReference type="NCBI Taxonomy" id="1069963"/>
    <lineage>
        <taxon>Bacteria</taxon>
        <taxon>Bacillati</taxon>
        <taxon>Actinomycetota</taxon>
        <taxon>Actinomycetes</taxon>
        <taxon>Micrococcales</taxon>
        <taxon>Intrasporangiaceae</taxon>
        <taxon>Janibacter</taxon>
    </lineage>
</organism>
<keyword evidence="10" id="KW-1185">Reference proteome</keyword>
<evidence type="ECO:0000313" key="9">
    <source>
        <dbReference type="EMBL" id="NYG37904.1"/>
    </source>
</evidence>
<keyword evidence="4 7" id="KW-0456">Lyase</keyword>